<feature type="transmembrane region" description="Helical" evidence="1">
    <location>
        <begin position="37"/>
        <end position="57"/>
    </location>
</feature>
<reference evidence="2" key="1">
    <citation type="submission" date="2018-05" db="EMBL/GenBank/DDBJ databases">
        <authorList>
            <person name="Lanie J.A."/>
            <person name="Ng W.-L."/>
            <person name="Kazmierczak K.M."/>
            <person name="Andrzejewski T.M."/>
            <person name="Davidsen T.M."/>
            <person name="Wayne K.J."/>
            <person name="Tettelin H."/>
            <person name="Glass J.I."/>
            <person name="Rusch D."/>
            <person name="Podicherti R."/>
            <person name="Tsui H.-C.T."/>
            <person name="Winkler M.E."/>
        </authorList>
    </citation>
    <scope>NUCLEOTIDE SEQUENCE</scope>
</reference>
<gene>
    <name evidence="2" type="ORF">METZ01_LOCUS364240</name>
</gene>
<sequence>MLSFNVFVSFLIDIGLEEGTQVRQLFRMYMEFKIRRIFTGFTLIVSVDSLIVNSCFVRKHKKNCWPR</sequence>
<dbReference type="AlphaFoldDB" id="A0A382SNI5"/>
<dbReference type="EMBL" id="UINC01130365">
    <property type="protein sequence ID" value="SVD11386.1"/>
    <property type="molecule type" value="Genomic_DNA"/>
</dbReference>
<keyword evidence="1" id="KW-1133">Transmembrane helix</keyword>
<name>A0A382SNI5_9ZZZZ</name>
<keyword evidence="1" id="KW-0472">Membrane</keyword>
<evidence type="ECO:0000313" key="2">
    <source>
        <dbReference type="EMBL" id="SVD11386.1"/>
    </source>
</evidence>
<organism evidence="2">
    <name type="scientific">marine metagenome</name>
    <dbReference type="NCBI Taxonomy" id="408172"/>
    <lineage>
        <taxon>unclassified sequences</taxon>
        <taxon>metagenomes</taxon>
        <taxon>ecological metagenomes</taxon>
    </lineage>
</organism>
<evidence type="ECO:0000256" key="1">
    <source>
        <dbReference type="SAM" id="Phobius"/>
    </source>
</evidence>
<protein>
    <submittedName>
        <fullName evidence="2">Uncharacterized protein</fullName>
    </submittedName>
</protein>
<accession>A0A382SNI5</accession>
<proteinExistence type="predicted"/>
<keyword evidence="1" id="KW-0812">Transmembrane</keyword>